<reference evidence="1 2" key="1">
    <citation type="submission" date="2017-03" db="EMBL/GenBank/DDBJ databases">
        <title>Lifting the veil on microbial sulfur biogeochemistry in mining wastewaters.</title>
        <authorList>
            <person name="Kantor R.S."/>
            <person name="Colenbrander Nelson T."/>
            <person name="Marshall S."/>
            <person name="Bennett D."/>
            <person name="Apte S."/>
            <person name="Camacho D."/>
            <person name="Thomas B.C."/>
            <person name="Warren L.A."/>
            <person name="Banfield J.F."/>
        </authorList>
    </citation>
    <scope>NUCLEOTIDE SEQUENCE [LARGE SCALE GENOMIC DNA]</scope>
    <source>
        <strain evidence="1">32-69-9</strain>
    </source>
</reference>
<accession>A0A258FBG9</accession>
<sequence length="224" mass="24274">MGWAPENVACGPRGPIQPDIWQERSCVSVAEVRRGGGSGLARDGAEFRPMFHSGTQSLIDRWAALPRAGGVPLRAELEPMTFGRLVPQLFSADRTAEGATFRLAGAWIETLHGRSMRSVPWLELWAPDSRPLVAAAIVQTVREARPVVMVAEAARLRGVLEIVVAPLRDAEGRPDRLLGLYQPVADQERRREAVGPLTARLSVGVGVPNRPALTLASLDGRRIA</sequence>
<dbReference type="Proteomes" id="UP000215595">
    <property type="component" value="Unassembled WGS sequence"/>
</dbReference>
<proteinExistence type="predicted"/>
<dbReference type="Pfam" id="PF07310">
    <property type="entry name" value="PAS_5"/>
    <property type="match status" value="1"/>
</dbReference>
<comment type="caution">
    <text evidence="1">The sequence shown here is derived from an EMBL/GenBank/DDBJ whole genome shotgun (WGS) entry which is preliminary data.</text>
</comment>
<gene>
    <name evidence="1" type="ORF">B7Z01_15190</name>
</gene>
<dbReference type="AlphaFoldDB" id="A0A258FBG9"/>
<evidence type="ECO:0008006" key="3">
    <source>
        <dbReference type="Google" id="ProtNLM"/>
    </source>
</evidence>
<name>A0A258FBG9_9CAUL</name>
<evidence type="ECO:0000313" key="1">
    <source>
        <dbReference type="EMBL" id="OYX29855.1"/>
    </source>
</evidence>
<dbReference type="EMBL" id="NCEB01000055">
    <property type="protein sequence ID" value="OYX29855.1"/>
    <property type="molecule type" value="Genomic_DNA"/>
</dbReference>
<protein>
    <recommendedName>
        <fullName evidence="3">PAS domain-containing protein</fullName>
    </recommendedName>
</protein>
<organism evidence="1 2">
    <name type="scientific">Brevundimonas subvibrioides</name>
    <dbReference type="NCBI Taxonomy" id="74313"/>
    <lineage>
        <taxon>Bacteria</taxon>
        <taxon>Pseudomonadati</taxon>
        <taxon>Pseudomonadota</taxon>
        <taxon>Alphaproteobacteria</taxon>
        <taxon>Caulobacterales</taxon>
        <taxon>Caulobacteraceae</taxon>
        <taxon>Brevundimonas</taxon>
    </lineage>
</organism>
<evidence type="ECO:0000313" key="2">
    <source>
        <dbReference type="Proteomes" id="UP000215595"/>
    </source>
</evidence>
<dbReference type="InterPro" id="IPR009922">
    <property type="entry name" value="DUF1457"/>
</dbReference>